<dbReference type="GO" id="GO:0003755">
    <property type="term" value="F:peptidyl-prolyl cis-trans isomerase activity"/>
    <property type="evidence" value="ECO:0007669"/>
    <property type="project" value="UniProtKB-EC"/>
</dbReference>
<dbReference type="InterPro" id="IPR001179">
    <property type="entry name" value="PPIase_FKBP_dom"/>
</dbReference>
<dbReference type="RefSeq" id="WP_241647224.1">
    <property type="nucleotide sequence ID" value="NZ_JBHSQI010000001.1"/>
</dbReference>
<feature type="domain" description="PPIase FKBP-type" evidence="8">
    <location>
        <begin position="250"/>
        <end position="340"/>
    </location>
</feature>
<evidence type="ECO:0000256" key="3">
    <source>
        <dbReference type="ARBA" id="ARBA00013194"/>
    </source>
</evidence>
<evidence type="ECO:0000313" key="9">
    <source>
        <dbReference type="EMBL" id="MFC6152472.1"/>
    </source>
</evidence>
<evidence type="ECO:0000256" key="6">
    <source>
        <dbReference type="PROSITE-ProRule" id="PRU00277"/>
    </source>
</evidence>
<dbReference type="PANTHER" id="PTHR43811:SF19">
    <property type="entry name" value="39 KDA FK506-BINDING NUCLEAR PROTEIN"/>
    <property type="match status" value="1"/>
</dbReference>
<dbReference type="PANTHER" id="PTHR43811">
    <property type="entry name" value="FKBP-TYPE PEPTIDYL-PROLYL CIS-TRANS ISOMERASE FKPA"/>
    <property type="match status" value="1"/>
</dbReference>
<evidence type="ECO:0000256" key="4">
    <source>
        <dbReference type="ARBA" id="ARBA00023110"/>
    </source>
</evidence>
<name>A0ABW1QU93_9ACTN</name>
<reference evidence="10" key="1">
    <citation type="journal article" date="2019" name="Int. J. Syst. Evol. Microbiol.">
        <title>The Global Catalogue of Microorganisms (GCM) 10K type strain sequencing project: providing services to taxonomists for standard genome sequencing and annotation.</title>
        <authorList>
            <consortium name="The Broad Institute Genomics Platform"/>
            <consortium name="The Broad Institute Genome Sequencing Center for Infectious Disease"/>
            <person name="Wu L."/>
            <person name="Ma J."/>
        </authorList>
    </citation>
    <scope>NUCLEOTIDE SEQUENCE [LARGE SCALE GENOMIC DNA]</scope>
    <source>
        <strain evidence="10">DFY28</strain>
    </source>
</reference>
<evidence type="ECO:0000313" key="10">
    <source>
        <dbReference type="Proteomes" id="UP001596098"/>
    </source>
</evidence>
<gene>
    <name evidence="9" type="ORF">ACFPWU_02180</name>
</gene>
<dbReference type="EMBL" id="JBHSQI010000001">
    <property type="protein sequence ID" value="MFC6152472.1"/>
    <property type="molecule type" value="Genomic_DNA"/>
</dbReference>
<comment type="similarity">
    <text evidence="2">Belongs to the FKBP-type PPIase family.</text>
</comment>
<keyword evidence="10" id="KW-1185">Reference proteome</keyword>
<organism evidence="9 10">
    <name type="scientific">Nocardioides yefusunii</name>
    <dbReference type="NCBI Taxonomy" id="2500546"/>
    <lineage>
        <taxon>Bacteria</taxon>
        <taxon>Bacillati</taxon>
        <taxon>Actinomycetota</taxon>
        <taxon>Actinomycetes</taxon>
        <taxon>Propionibacteriales</taxon>
        <taxon>Nocardioidaceae</taxon>
        <taxon>Nocardioides</taxon>
    </lineage>
</organism>
<dbReference type="PROSITE" id="PS50059">
    <property type="entry name" value="FKBP_PPIASE"/>
    <property type="match status" value="1"/>
</dbReference>
<comment type="caution">
    <text evidence="9">The sequence shown here is derived from an EMBL/GenBank/DDBJ whole genome shotgun (WGS) entry which is preliminary data.</text>
</comment>
<accession>A0ABW1QU93</accession>
<evidence type="ECO:0000259" key="8">
    <source>
        <dbReference type="PROSITE" id="PS50059"/>
    </source>
</evidence>
<evidence type="ECO:0000256" key="1">
    <source>
        <dbReference type="ARBA" id="ARBA00000971"/>
    </source>
</evidence>
<feature type="region of interest" description="Disordered" evidence="7">
    <location>
        <begin position="1"/>
        <end position="20"/>
    </location>
</feature>
<dbReference type="Gene3D" id="3.10.50.40">
    <property type="match status" value="2"/>
</dbReference>
<proteinExistence type="inferred from homology"/>
<dbReference type="InterPro" id="IPR046357">
    <property type="entry name" value="PPIase_dom_sf"/>
</dbReference>
<dbReference type="EC" id="5.2.1.8" evidence="3 6"/>
<sequence>MLSLAACGEESGTPQSAINVSDVAGKAPEVKYDGDFTPSKVEVSELKAGKGPKAKADDLVSVHVWLQNSYDEAVKIDTYQKDAEPLEMVLSEDIQEGFRKAVIGHSAGAVTLVTGPANEVFPGTGYLVFGVGDEDGLVLRAEILEIKSTEERDAYLKKQKDEQAAAEKKQKESEEAQAKALEDSEKLIAAAEKNALPKAKGRPVRKADWAPKVDFSTDVPTMDFSGKPKPTGKLQVTELIKGKGKTVKAGDGVAVKYVGQVWGGDAPFDSSYSRGDNLTFVVGAGQMIKGFDAAVVGKTVGTRIIVQIPPAQGYGENGNEAAGIKGTDTIVFAVDIVGAS</sequence>
<evidence type="ECO:0000256" key="5">
    <source>
        <dbReference type="ARBA" id="ARBA00023235"/>
    </source>
</evidence>
<dbReference type="Pfam" id="PF00254">
    <property type="entry name" value="FKBP_C"/>
    <property type="match status" value="1"/>
</dbReference>
<keyword evidence="4 6" id="KW-0697">Rotamase</keyword>
<evidence type="ECO:0000256" key="2">
    <source>
        <dbReference type="ARBA" id="ARBA00006577"/>
    </source>
</evidence>
<feature type="region of interest" description="Disordered" evidence="7">
    <location>
        <begin position="155"/>
        <end position="181"/>
    </location>
</feature>
<keyword evidence="5 6" id="KW-0413">Isomerase</keyword>
<dbReference type="SUPFAM" id="SSF54534">
    <property type="entry name" value="FKBP-like"/>
    <property type="match status" value="2"/>
</dbReference>
<evidence type="ECO:0000256" key="7">
    <source>
        <dbReference type="SAM" id="MobiDB-lite"/>
    </source>
</evidence>
<protein>
    <recommendedName>
        <fullName evidence="3 6">peptidylprolyl isomerase</fullName>
        <ecNumber evidence="3 6">5.2.1.8</ecNumber>
    </recommendedName>
</protein>
<dbReference type="Proteomes" id="UP001596098">
    <property type="component" value="Unassembled WGS sequence"/>
</dbReference>
<comment type="catalytic activity">
    <reaction evidence="1 6">
        <text>[protein]-peptidylproline (omega=180) = [protein]-peptidylproline (omega=0)</text>
        <dbReference type="Rhea" id="RHEA:16237"/>
        <dbReference type="Rhea" id="RHEA-COMP:10747"/>
        <dbReference type="Rhea" id="RHEA-COMP:10748"/>
        <dbReference type="ChEBI" id="CHEBI:83833"/>
        <dbReference type="ChEBI" id="CHEBI:83834"/>
        <dbReference type="EC" id="5.2.1.8"/>
    </reaction>
</comment>